<dbReference type="PANTHER" id="PTHR34351:SF2">
    <property type="entry name" value="DUF58 DOMAIN-CONTAINING PROTEIN"/>
    <property type="match status" value="1"/>
</dbReference>
<comment type="caution">
    <text evidence="2">The sequence shown here is derived from an EMBL/GenBank/DDBJ whole genome shotgun (WGS) entry which is preliminary data.</text>
</comment>
<dbReference type="PANTHER" id="PTHR34351">
    <property type="entry name" value="SLR1927 PROTEIN-RELATED"/>
    <property type="match status" value="1"/>
</dbReference>
<evidence type="ECO:0000259" key="1">
    <source>
        <dbReference type="Pfam" id="PF01882"/>
    </source>
</evidence>
<name>A0ABS2SZX6_9BACI</name>
<gene>
    <name evidence="2" type="ORF">JOC54_004371</name>
</gene>
<keyword evidence="3" id="KW-1185">Reference proteome</keyword>
<dbReference type="EMBL" id="JAFBCV010000021">
    <property type="protein sequence ID" value="MBM7841072.1"/>
    <property type="molecule type" value="Genomic_DNA"/>
</dbReference>
<accession>A0ABS2SZX6</accession>
<dbReference type="Proteomes" id="UP001179280">
    <property type="component" value="Unassembled WGS sequence"/>
</dbReference>
<organism evidence="2 3">
    <name type="scientific">Shouchella xiaoxiensis</name>
    <dbReference type="NCBI Taxonomy" id="766895"/>
    <lineage>
        <taxon>Bacteria</taxon>
        <taxon>Bacillati</taxon>
        <taxon>Bacillota</taxon>
        <taxon>Bacilli</taxon>
        <taxon>Bacillales</taxon>
        <taxon>Bacillaceae</taxon>
        <taxon>Shouchella</taxon>
    </lineage>
</organism>
<feature type="domain" description="DUF58" evidence="1">
    <location>
        <begin position="182"/>
        <end position="363"/>
    </location>
</feature>
<reference evidence="2" key="1">
    <citation type="submission" date="2021-01" db="EMBL/GenBank/DDBJ databases">
        <title>Genomic Encyclopedia of Type Strains, Phase IV (KMG-IV): sequencing the most valuable type-strain genomes for metagenomic binning, comparative biology and taxonomic classification.</title>
        <authorList>
            <person name="Goeker M."/>
        </authorList>
    </citation>
    <scope>NUCLEOTIDE SEQUENCE</scope>
    <source>
        <strain evidence="2">DSM 21943</strain>
    </source>
</reference>
<dbReference type="Pfam" id="PF01882">
    <property type="entry name" value="DUF58"/>
    <property type="match status" value="1"/>
</dbReference>
<dbReference type="RefSeq" id="WP_204469007.1">
    <property type="nucleotide sequence ID" value="NZ_JAFBCV010000021.1"/>
</dbReference>
<sequence length="374" mass="43330">MTIVFLLLATFILVNLQIYLYQKWAFAHVFYTRHIEDKPIFAGEIVLYKEEIVNKKLLPLPWIRVHSFIPKELVLHSETVNQTDHYNGVESIFSLSPYQKIKRSYEVSCPNRGYFKVDKSSLKTGDFLGFHTAYKGIETPLTIIVYPKLIDLSTMTYPSSSLQGHILVKRWVVDDPFINAGVREYASHDSMKRINWNASARTGDLKVNKNDYSADYQLMIYINFDENKKNWSRERYNQLMEKAISYAATLATVAINNGLEVGFGCNAHTIETVDQLDQTKVNRIHTLAKANRSHLHALYTKLAMLVRKKMMNFNDFLQIDIKQNMRKKDIIILSDFNSMDVINSVHTLRQMGNQVQVIELETIQQTRSFQEGSK</sequence>
<proteinExistence type="predicted"/>
<evidence type="ECO:0000313" key="3">
    <source>
        <dbReference type="Proteomes" id="UP001179280"/>
    </source>
</evidence>
<protein>
    <submittedName>
        <fullName evidence="2">Uncharacterized protein (DUF58 family)</fullName>
    </submittedName>
</protein>
<evidence type="ECO:0000313" key="2">
    <source>
        <dbReference type="EMBL" id="MBM7841072.1"/>
    </source>
</evidence>
<dbReference type="InterPro" id="IPR002881">
    <property type="entry name" value="DUF58"/>
</dbReference>